<evidence type="ECO:0000313" key="4">
    <source>
        <dbReference type="EMBL" id="OBZ70481.1"/>
    </source>
</evidence>
<feature type="transmembrane region" description="Helical" evidence="2">
    <location>
        <begin position="132"/>
        <end position="153"/>
    </location>
</feature>
<reference evidence="4 5" key="1">
    <citation type="submission" date="2016-03" db="EMBL/GenBank/DDBJ databases">
        <title>Whole genome sequencing of Grifola frondosa 9006-11.</title>
        <authorList>
            <person name="Min B."/>
            <person name="Park H."/>
            <person name="Kim J.-G."/>
            <person name="Cho H."/>
            <person name="Oh Y.-L."/>
            <person name="Kong W.-S."/>
            <person name="Choi I.-G."/>
        </authorList>
    </citation>
    <scope>NUCLEOTIDE SEQUENCE [LARGE SCALE GENOMIC DNA]</scope>
    <source>
        <strain evidence="4 5">9006-11</strain>
    </source>
</reference>
<dbReference type="EMBL" id="LUGG01000014">
    <property type="protein sequence ID" value="OBZ70481.1"/>
    <property type="molecule type" value="Genomic_DNA"/>
</dbReference>
<dbReference type="Pfam" id="PF20151">
    <property type="entry name" value="DUF6533"/>
    <property type="match status" value="1"/>
</dbReference>
<keyword evidence="2" id="KW-0472">Membrane</keyword>
<evidence type="ECO:0000313" key="5">
    <source>
        <dbReference type="Proteomes" id="UP000092993"/>
    </source>
</evidence>
<evidence type="ECO:0000256" key="1">
    <source>
        <dbReference type="SAM" id="MobiDB-lite"/>
    </source>
</evidence>
<dbReference type="AlphaFoldDB" id="A0A1C7M0M9"/>
<feature type="transmembrane region" description="Helical" evidence="2">
    <location>
        <begin position="165"/>
        <end position="189"/>
    </location>
</feature>
<feature type="transmembrane region" description="Helical" evidence="2">
    <location>
        <begin position="97"/>
        <end position="120"/>
    </location>
</feature>
<comment type="caution">
    <text evidence="4">The sequence shown here is derived from an EMBL/GenBank/DDBJ whole genome shotgun (WGS) entry which is preliminary data.</text>
</comment>
<evidence type="ECO:0000259" key="3">
    <source>
        <dbReference type="Pfam" id="PF20151"/>
    </source>
</evidence>
<feature type="transmembrane region" description="Helical" evidence="2">
    <location>
        <begin position="274"/>
        <end position="294"/>
    </location>
</feature>
<evidence type="ECO:0000256" key="2">
    <source>
        <dbReference type="SAM" id="Phobius"/>
    </source>
</evidence>
<feature type="domain" description="DUF6533" evidence="3">
    <location>
        <begin position="65"/>
        <end position="105"/>
    </location>
</feature>
<protein>
    <recommendedName>
        <fullName evidence="3">DUF6533 domain-containing protein</fullName>
    </recommendedName>
</protein>
<gene>
    <name evidence="4" type="ORF">A0H81_09761</name>
</gene>
<feature type="transmembrane region" description="Helical" evidence="2">
    <location>
        <begin position="232"/>
        <end position="254"/>
    </location>
</feature>
<dbReference type="Proteomes" id="UP000092993">
    <property type="component" value="Unassembled WGS sequence"/>
</dbReference>
<dbReference type="OMA" id="RAWATWG"/>
<feature type="region of interest" description="Disordered" evidence="1">
    <location>
        <begin position="391"/>
        <end position="414"/>
    </location>
</feature>
<sequence>MFSPPPARTTECHMLRNADVNSSSSLTLAASSGRRCAPDMRLSPRDLYTLDDRYLDDLRLVRAISFASYAILIYEFFETFPDEVEHIWPTRWSSVKIIYLANRYGNLILLALTSLQTGGIWRSSSLPFCFRYTLLISMFMFASFASTHVLVLMRAWATWGRRRKILAALVIMFTIYAVVSISILTWGVIMLGDNAYPFSTVIGTCISFIPPYTVCSLLPVTRLDLKLQQWTLWLPSLLMECTVFGLTMASIRHLDLQRRFSDHSPIVRVLYRDSLIYFILTLFSSLFNIFVWVYDGDSPRNMLANSFTLTLITIAGQRLVLGLRKIGGLEEVSTTRVGREVERAIDALPPSRSPSPIVFELPMSGPMPVRRPDPGAIFNDSPLEMVRLGRSRRRVEDGFGDESMGRDSSPAMGA</sequence>
<proteinExistence type="predicted"/>
<keyword evidence="5" id="KW-1185">Reference proteome</keyword>
<name>A0A1C7M0M9_GRIFR</name>
<organism evidence="4 5">
    <name type="scientific">Grifola frondosa</name>
    <name type="common">Maitake</name>
    <name type="synonym">Polyporus frondosus</name>
    <dbReference type="NCBI Taxonomy" id="5627"/>
    <lineage>
        <taxon>Eukaryota</taxon>
        <taxon>Fungi</taxon>
        <taxon>Dikarya</taxon>
        <taxon>Basidiomycota</taxon>
        <taxon>Agaricomycotina</taxon>
        <taxon>Agaricomycetes</taxon>
        <taxon>Polyporales</taxon>
        <taxon>Grifolaceae</taxon>
        <taxon>Grifola</taxon>
    </lineage>
</organism>
<accession>A0A1C7M0M9</accession>
<keyword evidence="2" id="KW-1133">Transmembrane helix</keyword>
<keyword evidence="2" id="KW-0812">Transmembrane</keyword>
<dbReference type="OrthoDB" id="3354157at2759"/>
<dbReference type="InterPro" id="IPR045340">
    <property type="entry name" value="DUF6533"/>
</dbReference>
<feature type="transmembrane region" description="Helical" evidence="2">
    <location>
        <begin position="195"/>
        <end position="220"/>
    </location>
</feature>